<evidence type="ECO:0000313" key="19">
    <source>
        <dbReference type="Proteomes" id="UP000052268"/>
    </source>
</evidence>
<proteinExistence type="predicted"/>
<evidence type="ECO:0000256" key="2">
    <source>
        <dbReference type="ARBA" id="ARBA00012438"/>
    </source>
</evidence>
<evidence type="ECO:0000256" key="11">
    <source>
        <dbReference type="ARBA" id="ARBA00022777"/>
    </source>
</evidence>
<dbReference type="PANTHER" id="PTHR41523">
    <property type="entry name" value="TWO-COMPONENT SYSTEM SENSOR PROTEIN"/>
    <property type="match status" value="1"/>
</dbReference>
<evidence type="ECO:0000256" key="3">
    <source>
        <dbReference type="ARBA" id="ARBA00022543"/>
    </source>
</evidence>
<dbReference type="CDD" id="cd00130">
    <property type="entry name" value="PAS"/>
    <property type="match status" value="1"/>
</dbReference>
<dbReference type="SMART" id="SM00086">
    <property type="entry name" value="PAC"/>
    <property type="match status" value="1"/>
</dbReference>
<dbReference type="GO" id="GO:0009881">
    <property type="term" value="F:photoreceptor activity"/>
    <property type="evidence" value="ECO:0007669"/>
    <property type="project" value="UniProtKB-KW"/>
</dbReference>
<keyword evidence="15" id="KW-0675">Receptor</keyword>
<gene>
    <name evidence="18" type="ORF">V474_13285</name>
</gene>
<keyword evidence="11 18" id="KW-0418">Kinase</keyword>
<keyword evidence="13" id="KW-0157">Chromophore</keyword>
<keyword evidence="5" id="KW-0716">Sensory transduction</keyword>
<dbReference type="GO" id="GO:0005524">
    <property type="term" value="F:ATP binding"/>
    <property type="evidence" value="ECO:0007669"/>
    <property type="project" value="UniProtKB-KW"/>
</dbReference>
<evidence type="ECO:0000256" key="14">
    <source>
        <dbReference type="ARBA" id="ARBA00023026"/>
    </source>
</evidence>
<evidence type="ECO:0000259" key="17">
    <source>
        <dbReference type="PROSITE" id="PS50113"/>
    </source>
</evidence>
<evidence type="ECO:0000256" key="9">
    <source>
        <dbReference type="ARBA" id="ARBA00022737"/>
    </source>
</evidence>
<dbReference type="InterPro" id="IPR036890">
    <property type="entry name" value="HATPase_C_sf"/>
</dbReference>
<evidence type="ECO:0000256" key="1">
    <source>
        <dbReference type="ARBA" id="ARBA00000085"/>
    </source>
</evidence>
<keyword evidence="14" id="KW-0843">Virulence</keyword>
<protein>
    <recommendedName>
        <fullName evidence="2">histidine kinase</fullName>
        <ecNumber evidence="2">2.7.13.3</ecNumber>
    </recommendedName>
</protein>
<sequence>MTGLPLDAERRASNPQKTVRNGLHEAGAWLAAIVQNSEDAILSKTLDGIILSWNAGAERLFGYRADEAIGKSVTLIIPEDRLDEEEAILSRLRSGERVEYFETVRRRKDGTLVDVSLTISPVKDDEGNILGAAKIVRDISSAREAAVRQDLIIREMNHRIKNLFTLANSLVALSARSASSVSELAQDLTARLQALSRAHALTLPDLYQEVVEDAGTSLDTLFRTVLAPYDQEEGSRIEVGGDFVPVGQISLPALSLLLHELATNAAKYGALASSDGALNVSIKVDGPATEIRWHEAGAPMRADTTLPEGFGSRLEQASLRGLKGELARTWTDCGVEIVMRFPLGQIAR</sequence>
<dbReference type="RefSeq" id="WP_059150853.1">
    <property type="nucleotide sequence ID" value="NZ_KQ130453.1"/>
</dbReference>
<dbReference type="InterPro" id="IPR013767">
    <property type="entry name" value="PAS_fold"/>
</dbReference>
<accession>A0A0J8AN91</accession>
<keyword evidence="4" id="KW-0597">Phosphoprotein</keyword>
<dbReference type="Pfam" id="PF07536">
    <property type="entry name" value="HWE_HK"/>
    <property type="match status" value="1"/>
</dbReference>
<dbReference type="InterPro" id="IPR001610">
    <property type="entry name" value="PAC"/>
</dbReference>
<evidence type="ECO:0000256" key="12">
    <source>
        <dbReference type="ARBA" id="ARBA00022840"/>
    </source>
</evidence>
<dbReference type="AlphaFoldDB" id="A0A0J8AN91"/>
<keyword evidence="10" id="KW-0547">Nucleotide-binding</keyword>
<dbReference type="NCBIfam" id="TIGR00229">
    <property type="entry name" value="sensory_box"/>
    <property type="match status" value="1"/>
</dbReference>
<evidence type="ECO:0000256" key="10">
    <source>
        <dbReference type="ARBA" id="ARBA00022741"/>
    </source>
</evidence>
<keyword evidence="3" id="KW-0600">Photoreceptor protein</keyword>
<reference evidence="18 19" key="1">
    <citation type="journal article" date="2015" name="G3 (Bethesda)">
        <title>Insights into Ongoing Evolution of the Hexachlorocyclohexane Catabolic Pathway from Comparative Genomics of Ten Sphingomonadaceae Strains.</title>
        <authorList>
            <person name="Pearce S.L."/>
            <person name="Oakeshott J.G."/>
            <person name="Pandey G."/>
        </authorList>
    </citation>
    <scope>NUCLEOTIDE SEQUENCE [LARGE SCALE GENOMIC DNA]</scope>
    <source>
        <strain evidence="18 19">LL02</strain>
    </source>
</reference>
<evidence type="ECO:0000313" key="18">
    <source>
        <dbReference type="EMBL" id="KMS55990.1"/>
    </source>
</evidence>
<dbReference type="EMBL" id="JACU01000004">
    <property type="protein sequence ID" value="KMS55990.1"/>
    <property type="molecule type" value="Genomic_DNA"/>
</dbReference>
<comment type="caution">
    <text evidence="18">The sequence shown here is derived from an EMBL/GenBank/DDBJ whole genome shotgun (WGS) entry which is preliminary data.</text>
</comment>
<evidence type="ECO:0000256" key="5">
    <source>
        <dbReference type="ARBA" id="ARBA00022606"/>
    </source>
</evidence>
<dbReference type="InterPro" id="IPR000014">
    <property type="entry name" value="PAS"/>
</dbReference>
<dbReference type="GO" id="GO:0006355">
    <property type="term" value="P:regulation of DNA-templated transcription"/>
    <property type="evidence" value="ECO:0007669"/>
    <property type="project" value="InterPro"/>
</dbReference>
<dbReference type="EC" id="2.7.13.3" evidence="2"/>
<evidence type="ECO:0000259" key="16">
    <source>
        <dbReference type="PROSITE" id="PS50112"/>
    </source>
</evidence>
<dbReference type="PANTHER" id="PTHR41523:SF8">
    <property type="entry name" value="ETHYLENE RESPONSE SENSOR PROTEIN"/>
    <property type="match status" value="1"/>
</dbReference>
<dbReference type="PROSITE" id="PS50112">
    <property type="entry name" value="PAS"/>
    <property type="match status" value="1"/>
</dbReference>
<dbReference type="InterPro" id="IPR000700">
    <property type="entry name" value="PAS-assoc_C"/>
</dbReference>
<keyword evidence="19" id="KW-1185">Reference proteome</keyword>
<name>A0A0J8AN91_9SPHN</name>
<feature type="domain" description="PAC" evidence="17">
    <location>
        <begin position="99"/>
        <end position="151"/>
    </location>
</feature>
<dbReference type="InterPro" id="IPR011102">
    <property type="entry name" value="Sig_transdc_His_kinase_HWE"/>
</dbReference>
<evidence type="ECO:0000256" key="7">
    <source>
        <dbReference type="ARBA" id="ARBA00022643"/>
    </source>
</evidence>
<evidence type="ECO:0000256" key="15">
    <source>
        <dbReference type="ARBA" id="ARBA00023170"/>
    </source>
</evidence>
<dbReference type="PATRIC" id="fig|1114963.3.peg.1463"/>
<keyword evidence="8" id="KW-0808">Transferase</keyword>
<feature type="domain" description="PAS" evidence="16">
    <location>
        <begin position="26"/>
        <end position="95"/>
    </location>
</feature>
<evidence type="ECO:0000256" key="13">
    <source>
        <dbReference type="ARBA" id="ARBA00022991"/>
    </source>
</evidence>
<dbReference type="GO" id="GO:0004673">
    <property type="term" value="F:protein histidine kinase activity"/>
    <property type="evidence" value="ECO:0007669"/>
    <property type="project" value="UniProtKB-EC"/>
</dbReference>
<dbReference type="PROSITE" id="PS50113">
    <property type="entry name" value="PAC"/>
    <property type="match status" value="1"/>
</dbReference>
<comment type="catalytic activity">
    <reaction evidence="1">
        <text>ATP + protein L-histidine = ADP + protein N-phospho-L-histidine.</text>
        <dbReference type="EC" id="2.7.13.3"/>
    </reaction>
</comment>
<keyword evidence="7" id="KW-0288">FMN</keyword>
<dbReference type="SMART" id="SM00911">
    <property type="entry name" value="HWE_HK"/>
    <property type="match status" value="1"/>
</dbReference>
<organism evidence="18 19">
    <name type="scientific">Novosphingobium barchaimii LL02</name>
    <dbReference type="NCBI Taxonomy" id="1114963"/>
    <lineage>
        <taxon>Bacteria</taxon>
        <taxon>Pseudomonadati</taxon>
        <taxon>Pseudomonadota</taxon>
        <taxon>Alphaproteobacteria</taxon>
        <taxon>Sphingomonadales</taxon>
        <taxon>Sphingomonadaceae</taxon>
        <taxon>Novosphingobium</taxon>
    </lineage>
</organism>
<dbReference type="Pfam" id="PF00989">
    <property type="entry name" value="PAS"/>
    <property type="match status" value="1"/>
</dbReference>
<evidence type="ECO:0000256" key="4">
    <source>
        <dbReference type="ARBA" id="ARBA00022553"/>
    </source>
</evidence>
<dbReference type="OrthoDB" id="9760752at2"/>
<evidence type="ECO:0000256" key="6">
    <source>
        <dbReference type="ARBA" id="ARBA00022630"/>
    </source>
</evidence>
<keyword evidence="12" id="KW-0067">ATP-binding</keyword>
<evidence type="ECO:0000256" key="8">
    <source>
        <dbReference type="ARBA" id="ARBA00022679"/>
    </source>
</evidence>
<dbReference type="Proteomes" id="UP000052268">
    <property type="component" value="Unassembled WGS sequence"/>
</dbReference>
<dbReference type="SMART" id="SM00091">
    <property type="entry name" value="PAS"/>
    <property type="match status" value="1"/>
</dbReference>
<dbReference type="InterPro" id="IPR035965">
    <property type="entry name" value="PAS-like_dom_sf"/>
</dbReference>
<dbReference type="Gene3D" id="3.30.565.10">
    <property type="entry name" value="Histidine kinase-like ATPase, C-terminal domain"/>
    <property type="match status" value="1"/>
</dbReference>
<dbReference type="Gene3D" id="3.30.450.20">
    <property type="entry name" value="PAS domain"/>
    <property type="match status" value="1"/>
</dbReference>
<dbReference type="SUPFAM" id="SSF55785">
    <property type="entry name" value="PYP-like sensor domain (PAS domain)"/>
    <property type="match status" value="1"/>
</dbReference>
<keyword evidence="6" id="KW-0285">Flavoprotein</keyword>
<keyword evidence="9" id="KW-0677">Repeat</keyword>